<evidence type="ECO:0000256" key="2">
    <source>
        <dbReference type="SAM" id="SignalP"/>
    </source>
</evidence>
<sequence length="111" mass="11635">MYKKLLSLFIAAFAATSFAAVDVNTANPADLDSIKGIGPGTSTKILEVRQNGKFKDWADLIERMPGIGEKRAAKLSAEGLTVNGEAFKPVVSAKSPTDKTAKPSAASAPKQ</sequence>
<feature type="compositionally biased region" description="Low complexity" evidence="1">
    <location>
        <begin position="102"/>
        <end position="111"/>
    </location>
</feature>
<keyword evidence="2" id="KW-0732">Signal</keyword>
<keyword evidence="4" id="KW-0238">DNA-binding</keyword>
<dbReference type="Proteomes" id="UP001595729">
    <property type="component" value="Unassembled WGS sequence"/>
</dbReference>
<dbReference type="Pfam" id="PF12836">
    <property type="entry name" value="HHH_3"/>
    <property type="match status" value="1"/>
</dbReference>
<comment type="caution">
    <text evidence="4">The sequence shown here is derived from an EMBL/GenBank/DDBJ whole genome shotgun (WGS) entry which is preliminary data.</text>
</comment>
<dbReference type="EMBL" id="JBHRXX010000010">
    <property type="protein sequence ID" value="MFC3686518.1"/>
    <property type="molecule type" value="Genomic_DNA"/>
</dbReference>
<reference evidence="5" key="1">
    <citation type="journal article" date="2019" name="Int. J. Syst. Evol. Microbiol.">
        <title>The Global Catalogue of Microorganisms (GCM) 10K type strain sequencing project: providing services to taxonomists for standard genome sequencing and annotation.</title>
        <authorList>
            <consortium name="The Broad Institute Genomics Platform"/>
            <consortium name="The Broad Institute Genome Sequencing Center for Infectious Disease"/>
            <person name="Wu L."/>
            <person name="Ma J."/>
        </authorList>
    </citation>
    <scope>NUCLEOTIDE SEQUENCE [LARGE SCALE GENOMIC DNA]</scope>
    <source>
        <strain evidence="5">KCTC 42501</strain>
    </source>
</reference>
<dbReference type="SUPFAM" id="SSF47781">
    <property type="entry name" value="RuvA domain 2-like"/>
    <property type="match status" value="1"/>
</dbReference>
<dbReference type="InterPro" id="IPR003583">
    <property type="entry name" value="Hlx-hairpin-Hlx_DNA-bd_motif"/>
</dbReference>
<dbReference type="RefSeq" id="WP_382179478.1">
    <property type="nucleotide sequence ID" value="NZ_JBHRXX010000010.1"/>
</dbReference>
<evidence type="ECO:0000259" key="3">
    <source>
        <dbReference type="SMART" id="SM00278"/>
    </source>
</evidence>
<evidence type="ECO:0000313" key="4">
    <source>
        <dbReference type="EMBL" id="MFC3686518.1"/>
    </source>
</evidence>
<feature type="chain" id="PRO_5045691491" evidence="2">
    <location>
        <begin position="20"/>
        <end position="111"/>
    </location>
</feature>
<gene>
    <name evidence="4" type="ORF">ACFOPI_23195</name>
</gene>
<keyword evidence="5" id="KW-1185">Reference proteome</keyword>
<proteinExistence type="predicted"/>
<accession>A0ABV7WDK1</accession>
<dbReference type="Gene3D" id="1.10.150.320">
    <property type="entry name" value="Photosystem II 12 kDa extrinsic protein"/>
    <property type="match status" value="1"/>
</dbReference>
<dbReference type="InterPro" id="IPR010994">
    <property type="entry name" value="RuvA_2-like"/>
</dbReference>
<feature type="domain" description="Helix-hairpin-helix DNA-binding motif class 1" evidence="3">
    <location>
        <begin position="59"/>
        <end position="78"/>
    </location>
</feature>
<organism evidence="4 5">
    <name type="scientific">Hydrogenophaga luteola</name>
    <dbReference type="NCBI Taxonomy" id="1591122"/>
    <lineage>
        <taxon>Bacteria</taxon>
        <taxon>Pseudomonadati</taxon>
        <taxon>Pseudomonadota</taxon>
        <taxon>Betaproteobacteria</taxon>
        <taxon>Burkholderiales</taxon>
        <taxon>Comamonadaceae</taxon>
        <taxon>Hydrogenophaga</taxon>
    </lineage>
</organism>
<feature type="region of interest" description="Disordered" evidence="1">
    <location>
        <begin position="91"/>
        <end position="111"/>
    </location>
</feature>
<dbReference type="SMART" id="SM00278">
    <property type="entry name" value="HhH1"/>
    <property type="match status" value="2"/>
</dbReference>
<feature type="domain" description="Helix-hairpin-helix DNA-binding motif class 1" evidence="3">
    <location>
        <begin position="29"/>
        <end position="48"/>
    </location>
</feature>
<dbReference type="GO" id="GO:0003677">
    <property type="term" value="F:DNA binding"/>
    <property type="evidence" value="ECO:0007669"/>
    <property type="project" value="UniProtKB-KW"/>
</dbReference>
<name>A0ABV7WDK1_9BURK</name>
<evidence type="ECO:0000313" key="5">
    <source>
        <dbReference type="Proteomes" id="UP001595729"/>
    </source>
</evidence>
<feature type="signal peptide" evidence="2">
    <location>
        <begin position="1"/>
        <end position="19"/>
    </location>
</feature>
<evidence type="ECO:0000256" key="1">
    <source>
        <dbReference type="SAM" id="MobiDB-lite"/>
    </source>
</evidence>
<protein>
    <submittedName>
        <fullName evidence="4">ComEA family DNA-binding protein</fullName>
    </submittedName>
</protein>